<evidence type="ECO:0000313" key="1">
    <source>
        <dbReference type="EMBL" id="GBN69759.1"/>
    </source>
</evidence>
<dbReference type="EMBL" id="BGPR01015566">
    <property type="protein sequence ID" value="GBN69759.1"/>
    <property type="molecule type" value="Genomic_DNA"/>
</dbReference>
<comment type="caution">
    <text evidence="1">The sequence shown here is derived from an EMBL/GenBank/DDBJ whole genome shotgun (WGS) entry which is preliminary data.</text>
</comment>
<dbReference type="Proteomes" id="UP000499080">
    <property type="component" value="Unassembled WGS sequence"/>
</dbReference>
<gene>
    <name evidence="2" type="ORF">AVEN_52193_1</name>
    <name evidence="1" type="ORF">AVEN_70421_1</name>
</gene>
<reference evidence="1 3" key="1">
    <citation type="journal article" date="2019" name="Sci. Rep.">
        <title>Orb-weaving spider Araneus ventricosus genome elucidates the spidroin gene catalogue.</title>
        <authorList>
            <person name="Kono N."/>
            <person name="Nakamura H."/>
            <person name="Ohtoshi R."/>
            <person name="Moran D.A.P."/>
            <person name="Shinohara A."/>
            <person name="Yoshida Y."/>
            <person name="Fujiwara M."/>
            <person name="Mori M."/>
            <person name="Tomita M."/>
            <person name="Arakawa K."/>
        </authorList>
    </citation>
    <scope>NUCLEOTIDE SEQUENCE [LARGE SCALE GENOMIC DNA]</scope>
</reference>
<evidence type="ECO:0000313" key="3">
    <source>
        <dbReference type="Proteomes" id="UP000499080"/>
    </source>
</evidence>
<dbReference type="OrthoDB" id="6433690at2759"/>
<name>A0A4Y2R2W6_ARAVE</name>
<proteinExistence type="predicted"/>
<dbReference type="AlphaFoldDB" id="A0A4Y2R2W6"/>
<dbReference type="EMBL" id="BGPR01015570">
    <property type="protein sequence ID" value="GBN69780.1"/>
    <property type="molecule type" value="Genomic_DNA"/>
</dbReference>
<keyword evidence="3" id="KW-1185">Reference proteome</keyword>
<accession>A0A4Y2R2W6</accession>
<sequence length="74" mass="8007">KDIADALAKACVDDASVSSAPLTYLELFSRAKSMNKTVSFHRFITGIKVLDQVAVYQLTATDATKQLLMGISEV</sequence>
<evidence type="ECO:0000313" key="2">
    <source>
        <dbReference type="EMBL" id="GBN69780.1"/>
    </source>
</evidence>
<feature type="non-terminal residue" evidence="1">
    <location>
        <position position="1"/>
    </location>
</feature>
<organism evidence="1 3">
    <name type="scientific">Araneus ventricosus</name>
    <name type="common">Orbweaver spider</name>
    <name type="synonym">Epeira ventricosa</name>
    <dbReference type="NCBI Taxonomy" id="182803"/>
    <lineage>
        <taxon>Eukaryota</taxon>
        <taxon>Metazoa</taxon>
        <taxon>Ecdysozoa</taxon>
        <taxon>Arthropoda</taxon>
        <taxon>Chelicerata</taxon>
        <taxon>Arachnida</taxon>
        <taxon>Araneae</taxon>
        <taxon>Araneomorphae</taxon>
        <taxon>Entelegynae</taxon>
        <taxon>Araneoidea</taxon>
        <taxon>Araneidae</taxon>
        <taxon>Araneus</taxon>
    </lineage>
</organism>
<protein>
    <submittedName>
        <fullName evidence="1">Uncharacterized protein</fullName>
    </submittedName>
</protein>